<organism evidence="3 4">
    <name type="scientific">Membranihabitans marinus</name>
    <dbReference type="NCBI Taxonomy" id="1227546"/>
    <lineage>
        <taxon>Bacteria</taxon>
        <taxon>Pseudomonadati</taxon>
        <taxon>Bacteroidota</taxon>
        <taxon>Saprospiria</taxon>
        <taxon>Saprospirales</taxon>
        <taxon>Saprospiraceae</taxon>
        <taxon>Membranihabitans</taxon>
    </lineage>
</organism>
<dbReference type="Pfam" id="PF13579">
    <property type="entry name" value="Glyco_trans_4_4"/>
    <property type="match status" value="1"/>
</dbReference>
<dbReference type="Gene3D" id="3.40.50.2000">
    <property type="entry name" value="Glycogen Phosphorylase B"/>
    <property type="match status" value="2"/>
</dbReference>
<dbReference type="Pfam" id="PF00534">
    <property type="entry name" value="Glycos_transf_1"/>
    <property type="match status" value="1"/>
</dbReference>
<evidence type="ECO:0000313" key="4">
    <source>
        <dbReference type="Proteomes" id="UP000753961"/>
    </source>
</evidence>
<dbReference type="EMBL" id="JAHVHU010000002">
    <property type="protein sequence ID" value="MBY5956660.1"/>
    <property type="molecule type" value="Genomic_DNA"/>
</dbReference>
<proteinExistence type="predicted"/>
<comment type="caution">
    <text evidence="3">The sequence shown here is derived from an EMBL/GenBank/DDBJ whole genome shotgun (WGS) entry which is preliminary data.</text>
</comment>
<gene>
    <name evidence="3" type="ORF">KUV50_00840</name>
</gene>
<dbReference type="Proteomes" id="UP000753961">
    <property type="component" value="Unassembled WGS sequence"/>
</dbReference>
<feature type="domain" description="Glycosyltransferase subfamily 4-like N-terminal" evidence="2">
    <location>
        <begin position="66"/>
        <end position="182"/>
    </location>
</feature>
<dbReference type="AlphaFoldDB" id="A0A953HQR4"/>
<dbReference type="EC" id="2.4.-.-" evidence="3"/>
<reference evidence="3" key="1">
    <citation type="submission" date="2021-06" db="EMBL/GenBank/DDBJ databases">
        <title>44 bacteria genomes isolated from Dapeng, Shenzhen.</title>
        <authorList>
            <person name="Zheng W."/>
            <person name="Yu S."/>
            <person name="Huang Y."/>
        </authorList>
    </citation>
    <scope>NUCLEOTIDE SEQUENCE</scope>
    <source>
        <strain evidence="3">DP5N28-2</strain>
    </source>
</reference>
<protein>
    <submittedName>
        <fullName evidence="3">Glycosyltransferase</fullName>
        <ecNumber evidence="3">2.4.-.-</ecNumber>
    </submittedName>
</protein>
<dbReference type="InterPro" id="IPR001296">
    <property type="entry name" value="Glyco_trans_1"/>
</dbReference>
<keyword evidence="4" id="KW-1185">Reference proteome</keyword>
<dbReference type="InterPro" id="IPR028098">
    <property type="entry name" value="Glyco_trans_4-like_N"/>
</dbReference>
<sequence length="379" mass="43056">MARPHILIIPPWFDIDFQSNFSKSYHQWARDIADRFDAKVGLLFGEFSPGQIQREYVQKEDLNYHYLGVKGWGLPKVGVGWWLWKRQYVNAYQEYARRYGRPTVIHGHSLLGLIAAEAMHRHSEVPLVYTEVLGAFIEGSVATRLVRQGRKAVRNAAFVCGISPGMVDALQKTFGVPAELIALYVDDAVFSPEPRQEGPPQFISIGAPAHTKGMDVLIEAMALVVQKLPDCRLILVDDIPEQRELENQLRQLRLEDRVRFVGEMPHDHIPDYIHQSHVLISASRYESLGFTMLEALSCGRPVVATDTPGAQFIVEDGLGEIVPKEDPKKLADAMVQVYLNRSAYDPVDLHVRIQTRFGKDRILDQWMTIYQRVSNQSNL</sequence>
<dbReference type="PANTHER" id="PTHR12526">
    <property type="entry name" value="GLYCOSYLTRANSFERASE"/>
    <property type="match status" value="1"/>
</dbReference>
<dbReference type="RefSeq" id="WP_222578184.1">
    <property type="nucleotide sequence ID" value="NZ_JAHVHU010000002.1"/>
</dbReference>
<name>A0A953HQR4_9BACT</name>
<keyword evidence="3" id="KW-0328">Glycosyltransferase</keyword>
<keyword evidence="3" id="KW-0808">Transferase</keyword>
<dbReference type="PANTHER" id="PTHR12526:SF630">
    <property type="entry name" value="GLYCOSYLTRANSFERASE"/>
    <property type="match status" value="1"/>
</dbReference>
<evidence type="ECO:0000313" key="3">
    <source>
        <dbReference type="EMBL" id="MBY5956660.1"/>
    </source>
</evidence>
<accession>A0A953HQR4</accession>
<evidence type="ECO:0000259" key="1">
    <source>
        <dbReference type="Pfam" id="PF00534"/>
    </source>
</evidence>
<feature type="domain" description="Glycosyl transferase family 1" evidence="1">
    <location>
        <begin position="192"/>
        <end position="341"/>
    </location>
</feature>
<evidence type="ECO:0000259" key="2">
    <source>
        <dbReference type="Pfam" id="PF13579"/>
    </source>
</evidence>
<dbReference type="SUPFAM" id="SSF53756">
    <property type="entry name" value="UDP-Glycosyltransferase/glycogen phosphorylase"/>
    <property type="match status" value="1"/>
</dbReference>
<dbReference type="GO" id="GO:0016757">
    <property type="term" value="F:glycosyltransferase activity"/>
    <property type="evidence" value="ECO:0007669"/>
    <property type="project" value="UniProtKB-KW"/>
</dbReference>